<protein>
    <recommendedName>
        <fullName evidence="2">RNase III domain-containing protein</fullName>
    </recommendedName>
</protein>
<dbReference type="InterPro" id="IPR000999">
    <property type="entry name" value="RNase_III_dom"/>
</dbReference>
<evidence type="ECO:0000313" key="4">
    <source>
        <dbReference type="EMBL" id="CAF1128898.1"/>
    </source>
</evidence>
<sequence length="163" mass="18192">MSRAERLQKFQTACGYTFKNVTLLEEALTHDSNRVNNRDAPTYQRLEFLGDSVLNLVVSEYLYRNNASFTEGQLTTKRSELTNANKQSQIAEKHALKAYILLGQSVSIDQYRGHHCFVESVIGAVYIDGGLEEARKLILKFWGFTDDTNTASSASAGNSCVLS</sequence>
<dbReference type="Proteomes" id="UP000663828">
    <property type="component" value="Unassembled WGS sequence"/>
</dbReference>
<evidence type="ECO:0000313" key="6">
    <source>
        <dbReference type="Proteomes" id="UP000663852"/>
    </source>
</evidence>
<name>A0A814R4C6_ADIRI</name>
<dbReference type="EMBL" id="CAJNOR010000698">
    <property type="protein sequence ID" value="CAF0984717.1"/>
    <property type="molecule type" value="Genomic_DNA"/>
</dbReference>
<proteinExistence type="predicted"/>
<evidence type="ECO:0000256" key="1">
    <source>
        <dbReference type="ARBA" id="ARBA00022801"/>
    </source>
</evidence>
<evidence type="ECO:0000313" key="5">
    <source>
        <dbReference type="Proteomes" id="UP000663828"/>
    </source>
</evidence>
<dbReference type="AlphaFoldDB" id="A0A814R4C6"/>
<dbReference type="CDD" id="cd00593">
    <property type="entry name" value="RIBOc"/>
    <property type="match status" value="1"/>
</dbReference>
<dbReference type="PANTHER" id="PTHR14950">
    <property type="entry name" value="DICER-RELATED"/>
    <property type="match status" value="1"/>
</dbReference>
<dbReference type="Pfam" id="PF14622">
    <property type="entry name" value="Ribonucleas_3_3"/>
    <property type="match status" value="1"/>
</dbReference>
<organism evidence="4 6">
    <name type="scientific">Adineta ricciae</name>
    <name type="common">Rotifer</name>
    <dbReference type="NCBI Taxonomy" id="249248"/>
    <lineage>
        <taxon>Eukaryota</taxon>
        <taxon>Metazoa</taxon>
        <taxon>Spiralia</taxon>
        <taxon>Gnathifera</taxon>
        <taxon>Rotifera</taxon>
        <taxon>Eurotatoria</taxon>
        <taxon>Bdelloidea</taxon>
        <taxon>Adinetida</taxon>
        <taxon>Adinetidae</taxon>
        <taxon>Adineta</taxon>
    </lineage>
</organism>
<comment type="caution">
    <text evidence="4">The sequence shown here is derived from an EMBL/GenBank/DDBJ whole genome shotgun (WGS) entry which is preliminary data.</text>
</comment>
<dbReference type="Gene3D" id="1.10.1520.10">
    <property type="entry name" value="Ribonuclease III domain"/>
    <property type="match status" value="1"/>
</dbReference>
<dbReference type="SUPFAM" id="SSF69065">
    <property type="entry name" value="RNase III domain-like"/>
    <property type="match status" value="1"/>
</dbReference>
<dbReference type="InterPro" id="IPR036389">
    <property type="entry name" value="RNase_III_sf"/>
</dbReference>
<reference evidence="4" key="1">
    <citation type="submission" date="2021-02" db="EMBL/GenBank/DDBJ databases">
        <authorList>
            <person name="Nowell W R."/>
        </authorList>
    </citation>
    <scope>NUCLEOTIDE SEQUENCE</scope>
</reference>
<dbReference type="SMART" id="SM00535">
    <property type="entry name" value="RIBOc"/>
    <property type="match status" value="1"/>
</dbReference>
<dbReference type="GO" id="GO:0004525">
    <property type="term" value="F:ribonuclease III activity"/>
    <property type="evidence" value="ECO:0007669"/>
    <property type="project" value="InterPro"/>
</dbReference>
<dbReference type="PROSITE" id="PS00517">
    <property type="entry name" value="RNASE_3_1"/>
    <property type="match status" value="1"/>
</dbReference>
<accession>A0A814R4C6</accession>
<evidence type="ECO:0000313" key="3">
    <source>
        <dbReference type="EMBL" id="CAF0984717.1"/>
    </source>
</evidence>
<dbReference type="GO" id="GO:0006396">
    <property type="term" value="P:RNA processing"/>
    <property type="evidence" value="ECO:0007669"/>
    <property type="project" value="InterPro"/>
</dbReference>
<dbReference type="EMBL" id="CAJNOJ010000108">
    <property type="protein sequence ID" value="CAF1128898.1"/>
    <property type="molecule type" value="Genomic_DNA"/>
</dbReference>
<gene>
    <name evidence="4" type="ORF">EDS130_LOCUS21468</name>
    <name evidence="3" type="ORF">XAT740_LOCUS12374</name>
</gene>
<evidence type="ECO:0000259" key="2">
    <source>
        <dbReference type="PROSITE" id="PS50142"/>
    </source>
</evidence>
<keyword evidence="1" id="KW-0378">Hydrolase</keyword>
<dbReference type="OrthoDB" id="67027at2759"/>
<feature type="domain" description="RNase III" evidence="2">
    <location>
        <begin position="7"/>
        <end position="130"/>
    </location>
</feature>
<dbReference type="PROSITE" id="PS50142">
    <property type="entry name" value="RNASE_3_2"/>
    <property type="match status" value="1"/>
</dbReference>
<keyword evidence="5" id="KW-1185">Reference proteome</keyword>
<dbReference type="PANTHER" id="PTHR14950:SF37">
    <property type="entry name" value="ENDORIBONUCLEASE DICER"/>
    <property type="match status" value="1"/>
</dbReference>
<dbReference type="Proteomes" id="UP000663852">
    <property type="component" value="Unassembled WGS sequence"/>
</dbReference>